<dbReference type="AlphaFoldDB" id="A0A4Y8VLT4"/>
<organism evidence="4 5">
    <name type="scientific">Pseudomonas kribbensis</name>
    <dbReference type="NCBI Taxonomy" id="1628086"/>
    <lineage>
        <taxon>Bacteria</taxon>
        <taxon>Pseudomonadati</taxon>
        <taxon>Pseudomonadota</taxon>
        <taxon>Gammaproteobacteria</taxon>
        <taxon>Pseudomonadales</taxon>
        <taxon>Pseudomonadaceae</taxon>
        <taxon>Pseudomonas</taxon>
    </lineage>
</organism>
<dbReference type="PRINTS" id="PR00313">
    <property type="entry name" value="CABNDNGRPT"/>
</dbReference>
<dbReference type="Proteomes" id="UP000297555">
    <property type="component" value="Unassembled WGS sequence"/>
</dbReference>
<dbReference type="RefSeq" id="WP_134825875.1">
    <property type="nucleotide sequence ID" value="NZ_SPDQ01000011.1"/>
</dbReference>
<dbReference type="SUPFAM" id="SSF51120">
    <property type="entry name" value="beta-Roll"/>
    <property type="match status" value="5"/>
</dbReference>
<evidence type="ECO:0000256" key="2">
    <source>
        <dbReference type="ARBA" id="ARBA00022525"/>
    </source>
</evidence>
<dbReference type="InterPro" id="IPR001343">
    <property type="entry name" value="Hemolysn_Ca-bd"/>
</dbReference>
<dbReference type="PROSITE" id="PS00330">
    <property type="entry name" value="HEMOLYSIN_CALCIUM"/>
    <property type="match status" value="1"/>
</dbReference>
<evidence type="ECO:0000256" key="1">
    <source>
        <dbReference type="ARBA" id="ARBA00004613"/>
    </source>
</evidence>
<evidence type="ECO:0000256" key="3">
    <source>
        <dbReference type="ARBA" id="ARBA00022837"/>
    </source>
</evidence>
<dbReference type="GO" id="GO:0005576">
    <property type="term" value="C:extracellular region"/>
    <property type="evidence" value="ECO:0007669"/>
    <property type="project" value="UniProtKB-SubCell"/>
</dbReference>
<proteinExistence type="predicted"/>
<comment type="subcellular location">
    <subcellularLocation>
        <location evidence="1">Secreted</location>
    </subcellularLocation>
</comment>
<keyword evidence="2" id="KW-0964">Secreted</keyword>
<comment type="caution">
    <text evidence="4">The sequence shown here is derived from an EMBL/GenBank/DDBJ whole genome shotgun (WGS) entry which is preliminary data.</text>
</comment>
<dbReference type="InterPro" id="IPR018511">
    <property type="entry name" value="Hemolysin-typ_Ca-bd_CS"/>
</dbReference>
<dbReference type="Pfam" id="PF00353">
    <property type="entry name" value="HemolysinCabind"/>
    <property type="match status" value="7"/>
</dbReference>
<name>A0A4Y8VLT4_9PSED</name>
<keyword evidence="3" id="KW-0106">Calcium</keyword>
<dbReference type="Gene3D" id="2.150.10.10">
    <property type="entry name" value="Serralysin-like metalloprotease, C-terminal"/>
    <property type="match status" value="4"/>
</dbReference>
<dbReference type="OrthoDB" id="223957at2"/>
<reference evidence="4 5" key="1">
    <citation type="submission" date="2019-03" db="EMBL/GenBank/DDBJ databases">
        <title>Draft genome sequence of humic substances-degrading Pseudomonas kribbensis CHA-19 from forest soil.</title>
        <authorList>
            <person name="Kim D."/>
        </authorList>
    </citation>
    <scope>NUCLEOTIDE SEQUENCE [LARGE SCALE GENOMIC DNA]</scope>
    <source>
        <strain evidence="4 5">CHA-19</strain>
    </source>
</reference>
<protein>
    <submittedName>
        <fullName evidence="4">Calcium-binding protein</fullName>
    </submittedName>
</protein>
<dbReference type="PANTHER" id="PTHR38340:SF1">
    <property type="entry name" value="S-LAYER PROTEIN"/>
    <property type="match status" value="1"/>
</dbReference>
<gene>
    <name evidence="4" type="ORF">E4J90_07085</name>
</gene>
<dbReference type="GO" id="GO:0005509">
    <property type="term" value="F:calcium ion binding"/>
    <property type="evidence" value="ECO:0007669"/>
    <property type="project" value="InterPro"/>
</dbReference>
<accession>A0A4Y8VLT4</accession>
<sequence>MSVVNGTSDADVLWGTDGNDELYGMESDDLLLATAGSDVLDGGEGFDAANYFAMGAGIRVEFGTGATTVTGADGKVDTLLSVEKVFGTYNNDTFSASVSGVTLEGSSGDDVYVVDAEGVTIIEEFGLGYDELRTSLNTSKMDPFIDRLTFTGTGDFKGYGNASDNEIIGGAGNDWLWGGAGADHFVGGDGFDTVSYSDSLEGVRVSDWSNDGLTIAYGDTFTSIEAIEGSKFDDQIYRYEGSMVIDGSDGFDTVSYFNFAGAVNIEIGNGVSAVGDTLLNVEKIIGTGMGDHFTANIGGVTFAGGGGDDVYTINSAGVTIEEVEGYMGGTDHVYTSLSEIRLSAFIENLTYTGSADFIGYGNDESNIIISGAGNDVLYGGAGGDSFDGGAGIDIVSYDDSTEGLSASLQWGPRSGIALYDSYMNIEGLRGSQFNDVLDGDFFDNILEGGAGDDQITGGDGNDHIYGGLASGLDDAGQSDTLYGGKGDDVIVGASNDRQTFADGGEGNDIITLGQGIALGDSGNDTITLNKGSASGGDGDDVLTGTGSGYVLNGDSGQDILILNLPGQTIAGGTAYGGYGEDTYVVNTTGLVTIQDIGWDQHDTLILNTIANASQLSVTRIGDDAYLHSANDASTGVPDNGVKLAGWYAGFNNIEHLRTADGQTYDLPMSGDAFAMFG</sequence>
<dbReference type="InterPro" id="IPR011049">
    <property type="entry name" value="Serralysin-like_metalloprot_C"/>
</dbReference>
<evidence type="ECO:0000313" key="5">
    <source>
        <dbReference type="Proteomes" id="UP000297555"/>
    </source>
</evidence>
<dbReference type="InterPro" id="IPR050557">
    <property type="entry name" value="RTX_toxin/Mannuronan_C5-epim"/>
</dbReference>
<dbReference type="EMBL" id="SPDQ01000011">
    <property type="protein sequence ID" value="TFH81346.1"/>
    <property type="molecule type" value="Genomic_DNA"/>
</dbReference>
<evidence type="ECO:0000313" key="4">
    <source>
        <dbReference type="EMBL" id="TFH81346.1"/>
    </source>
</evidence>
<dbReference type="PANTHER" id="PTHR38340">
    <property type="entry name" value="S-LAYER PROTEIN"/>
    <property type="match status" value="1"/>
</dbReference>